<feature type="transmembrane region" description="Helical" evidence="12">
    <location>
        <begin position="152"/>
        <end position="170"/>
    </location>
</feature>
<feature type="transmembrane region" description="Helical" evidence="12">
    <location>
        <begin position="481"/>
        <end position="500"/>
    </location>
</feature>
<feature type="transmembrane region" description="Helical" evidence="12">
    <location>
        <begin position="182"/>
        <end position="200"/>
    </location>
</feature>
<dbReference type="CDD" id="cd10326">
    <property type="entry name" value="SLC5sbd_NIS-like"/>
    <property type="match status" value="1"/>
</dbReference>
<keyword evidence="4" id="KW-1003">Cell membrane</keyword>
<dbReference type="RefSeq" id="WP_146787402.1">
    <property type="nucleotide sequence ID" value="NZ_BAABIO010000001.1"/>
</dbReference>
<evidence type="ECO:0000256" key="12">
    <source>
        <dbReference type="SAM" id="Phobius"/>
    </source>
</evidence>
<dbReference type="Gene3D" id="1.20.1730.10">
    <property type="entry name" value="Sodium/glucose cotransporter"/>
    <property type="match status" value="1"/>
</dbReference>
<keyword evidence="3" id="KW-0813">Transport</keyword>
<dbReference type="InterPro" id="IPR051163">
    <property type="entry name" value="Sodium:Solute_Symporter_SSF"/>
</dbReference>
<evidence type="ECO:0000256" key="11">
    <source>
        <dbReference type="RuleBase" id="RU362091"/>
    </source>
</evidence>
<keyword evidence="5 12" id="KW-0812">Transmembrane</keyword>
<protein>
    <submittedName>
        <fullName evidence="13">Sodium:solute symporter</fullName>
    </submittedName>
</protein>
<reference evidence="13 14" key="1">
    <citation type="journal article" date="2015" name="Int. J. Syst. Evol. Microbiol.">
        <title>Flavisolibacter ginsenosidimutans sp. nov., with ginsenoside-converting activity isolated from soil used for cultivating ginseng.</title>
        <authorList>
            <person name="Zhao Y."/>
            <person name="Liu Q."/>
            <person name="Kang M.S."/>
            <person name="Jin F."/>
            <person name="Yu H."/>
            <person name="Im W.T."/>
        </authorList>
    </citation>
    <scope>NUCLEOTIDE SEQUENCE [LARGE SCALE GENOMIC DNA]</scope>
    <source>
        <strain evidence="13 14">Gsoil 636</strain>
    </source>
</reference>
<dbReference type="GO" id="GO:0015293">
    <property type="term" value="F:symporter activity"/>
    <property type="evidence" value="ECO:0007669"/>
    <property type="project" value="TreeGrafter"/>
</dbReference>
<evidence type="ECO:0000313" key="14">
    <source>
        <dbReference type="Proteomes" id="UP000321204"/>
    </source>
</evidence>
<dbReference type="PANTHER" id="PTHR42985:SF47">
    <property type="entry name" value="INTEGRAL MEMBRANE TRANSPORT PROTEIN"/>
    <property type="match status" value="1"/>
</dbReference>
<gene>
    <name evidence="13" type="ORF">FSB75_11625</name>
</gene>
<keyword evidence="7" id="KW-0915">Sodium</keyword>
<evidence type="ECO:0000256" key="10">
    <source>
        <dbReference type="ARBA" id="ARBA00023201"/>
    </source>
</evidence>
<evidence type="ECO:0000313" key="13">
    <source>
        <dbReference type="EMBL" id="QEC56516.1"/>
    </source>
</evidence>
<name>A0A5B8UJD7_9BACT</name>
<evidence type="ECO:0000256" key="7">
    <source>
        <dbReference type="ARBA" id="ARBA00023053"/>
    </source>
</evidence>
<dbReference type="PROSITE" id="PS50283">
    <property type="entry name" value="NA_SOLUT_SYMP_3"/>
    <property type="match status" value="1"/>
</dbReference>
<keyword evidence="14" id="KW-1185">Reference proteome</keyword>
<dbReference type="InterPro" id="IPR001734">
    <property type="entry name" value="Na/solute_symporter"/>
</dbReference>
<dbReference type="Pfam" id="PF00474">
    <property type="entry name" value="SSF"/>
    <property type="match status" value="1"/>
</dbReference>
<dbReference type="Proteomes" id="UP000321204">
    <property type="component" value="Chromosome"/>
</dbReference>
<evidence type="ECO:0000256" key="5">
    <source>
        <dbReference type="ARBA" id="ARBA00022692"/>
    </source>
</evidence>
<feature type="transmembrane region" description="Helical" evidence="12">
    <location>
        <begin position="119"/>
        <end position="146"/>
    </location>
</feature>
<dbReference type="InterPro" id="IPR038377">
    <property type="entry name" value="Na/Glc_symporter_sf"/>
</dbReference>
<accession>A0A5B8UJD7</accession>
<evidence type="ECO:0000256" key="8">
    <source>
        <dbReference type="ARBA" id="ARBA00023065"/>
    </source>
</evidence>
<feature type="transmembrane region" description="Helical" evidence="12">
    <location>
        <begin position="6"/>
        <end position="23"/>
    </location>
</feature>
<organism evidence="13 14">
    <name type="scientific">Flavisolibacter ginsenosidimutans</name>
    <dbReference type="NCBI Taxonomy" id="661481"/>
    <lineage>
        <taxon>Bacteria</taxon>
        <taxon>Pseudomonadati</taxon>
        <taxon>Bacteroidota</taxon>
        <taxon>Chitinophagia</taxon>
        <taxon>Chitinophagales</taxon>
        <taxon>Chitinophagaceae</taxon>
        <taxon>Flavisolibacter</taxon>
    </lineage>
</organism>
<feature type="transmembrane region" description="Helical" evidence="12">
    <location>
        <begin position="77"/>
        <end position="98"/>
    </location>
</feature>
<comment type="subcellular location">
    <subcellularLocation>
        <location evidence="1">Cell membrane</location>
        <topology evidence="1">Multi-pass membrane protein</topology>
    </subcellularLocation>
</comment>
<comment type="similarity">
    <text evidence="2 11">Belongs to the sodium:solute symporter (SSF) (TC 2.A.21) family.</text>
</comment>
<evidence type="ECO:0000256" key="6">
    <source>
        <dbReference type="ARBA" id="ARBA00022989"/>
    </source>
</evidence>
<evidence type="ECO:0000256" key="1">
    <source>
        <dbReference type="ARBA" id="ARBA00004651"/>
    </source>
</evidence>
<feature type="transmembrane region" description="Helical" evidence="12">
    <location>
        <begin position="397"/>
        <end position="418"/>
    </location>
</feature>
<dbReference type="GO" id="GO:0005886">
    <property type="term" value="C:plasma membrane"/>
    <property type="evidence" value="ECO:0007669"/>
    <property type="project" value="UniProtKB-SubCell"/>
</dbReference>
<keyword evidence="8" id="KW-0406">Ion transport</keyword>
<evidence type="ECO:0000256" key="3">
    <source>
        <dbReference type="ARBA" id="ARBA00022448"/>
    </source>
</evidence>
<dbReference type="PANTHER" id="PTHR42985">
    <property type="entry name" value="SODIUM-COUPLED MONOCARBOXYLATE TRANSPORTER"/>
    <property type="match status" value="1"/>
</dbReference>
<feature type="transmembrane region" description="Helical" evidence="12">
    <location>
        <begin position="232"/>
        <end position="250"/>
    </location>
</feature>
<dbReference type="EMBL" id="CP042433">
    <property type="protein sequence ID" value="QEC56516.1"/>
    <property type="molecule type" value="Genomic_DNA"/>
</dbReference>
<feature type="transmembrane region" description="Helical" evidence="12">
    <location>
        <begin position="430"/>
        <end position="448"/>
    </location>
</feature>
<feature type="transmembrane region" description="Helical" evidence="12">
    <location>
        <begin position="44"/>
        <end position="71"/>
    </location>
</feature>
<keyword evidence="10" id="KW-0739">Sodium transport</keyword>
<proteinExistence type="inferred from homology"/>
<dbReference type="GO" id="GO:0006814">
    <property type="term" value="P:sodium ion transport"/>
    <property type="evidence" value="ECO:0007669"/>
    <property type="project" value="UniProtKB-KW"/>
</dbReference>
<feature type="transmembrane region" description="Helical" evidence="12">
    <location>
        <begin position="271"/>
        <end position="296"/>
    </location>
</feature>
<feature type="transmembrane region" description="Helical" evidence="12">
    <location>
        <begin position="316"/>
        <end position="335"/>
    </location>
</feature>
<dbReference type="AlphaFoldDB" id="A0A5B8UJD7"/>
<sequence length="523" mass="57579">MSSSVLLLFVIGYFVILLVVAYFTSRNSNNDSFFIGNKNSNWMLVAFGMIGTSLSGVTFVSVPGTVGSAAFSYFQVVIGYLIGYVVIAFVLLPLYYRLNLTSIYNYLQHRFGMVSYKTGALFFIISRTLGATARLYLVINVLQIFILKDLGISFGVATFIILLMILLYTFEGGVKTIVYTDTLQTTFMLLGLVVCIVYIMNNMSHSVGSTLQALGQSGLTKIFNTDVASSGFFLKSILGGMFITIGMTGLDQEMMQKNISVKRLGDSQKNMMTFSVIMVLVNFLFLLLGGVLFLYAKTNGVMVSGDDLFPTVALKGVMPAAISIIFIIALISALFPSADGALTALTSSFCIDMLGIKRRENLSEAQRKRIRLTVHMTFAIIFFLIVMGFKAMNSKSVIDIILKVAGFTYGPLLGLFAFGIFTKRTINDKAALYVCLLAPLLMLGLDFVNNIEWWQKQIKLDASWVDGVKSLSASLFGKFKIGTELLLYNGIVTYLGLLLISKPGDRNARLTAERSERPAVEME</sequence>
<evidence type="ECO:0000256" key="2">
    <source>
        <dbReference type="ARBA" id="ARBA00006434"/>
    </source>
</evidence>
<evidence type="ECO:0000256" key="4">
    <source>
        <dbReference type="ARBA" id="ARBA00022475"/>
    </source>
</evidence>
<keyword evidence="9 12" id="KW-0472">Membrane</keyword>
<dbReference type="OrthoDB" id="891563at2"/>
<feature type="transmembrane region" description="Helical" evidence="12">
    <location>
        <begin position="372"/>
        <end position="391"/>
    </location>
</feature>
<dbReference type="KEGG" id="fgg:FSB75_11625"/>
<keyword evidence="6 12" id="KW-1133">Transmembrane helix</keyword>
<evidence type="ECO:0000256" key="9">
    <source>
        <dbReference type="ARBA" id="ARBA00023136"/>
    </source>
</evidence>